<feature type="coiled-coil region" evidence="1">
    <location>
        <begin position="95"/>
        <end position="122"/>
    </location>
</feature>
<dbReference type="AlphaFoldDB" id="A0AAN6QGU1"/>
<dbReference type="EMBL" id="MU853381">
    <property type="protein sequence ID" value="KAK4107131.1"/>
    <property type="molecule type" value="Genomic_DNA"/>
</dbReference>
<organism evidence="3 4">
    <name type="scientific">Canariomyces notabilis</name>
    <dbReference type="NCBI Taxonomy" id="2074819"/>
    <lineage>
        <taxon>Eukaryota</taxon>
        <taxon>Fungi</taxon>
        <taxon>Dikarya</taxon>
        <taxon>Ascomycota</taxon>
        <taxon>Pezizomycotina</taxon>
        <taxon>Sordariomycetes</taxon>
        <taxon>Sordariomycetidae</taxon>
        <taxon>Sordariales</taxon>
        <taxon>Chaetomiaceae</taxon>
        <taxon>Canariomyces</taxon>
    </lineage>
</organism>
<evidence type="ECO:0000313" key="4">
    <source>
        <dbReference type="Proteomes" id="UP001302812"/>
    </source>
</evidence>
<dbReference type="Proteomes" id="UP001302812">
    <property type="component" value="Unassembled WGS sequence"/>
</dbReference>
<proteinExistence type="predicted"/>
<evidence type="ECO:0000313" key="3">
    <source>
        <dbReference type="EMBL" id="KAK4107131.1"/>
    </source>
</evidence>
<reference evidence="3" key="2">
    <citation type="submission" date="2023-05" db="EMBL/GenBank/DDBJ databases">
        <authorList>
            <consortium name="Lawrence Berkeley National Laboratory"/>
            <person name="Steindorff A."/>
            <person name="Hensen N."/>
            <person name="Bonometti L."/>
            <person name="Westerberg I."/>
            <person name="Brannstrom I.O."/>
            <person name="Guillou S."/>
            <person name="Cros-Aarteil S."/>
            <person name="Calhoun S."/>
            <person name="Haridas S."/>
            <person name="Kuo A."/>
            <person name="Mondo S."/>
            <person name="Pangilinan J."/>
            <person name="Riley R."/>
            <person name="Labutti K."/>
            <person name="Andreopoulos B."/>
            <person name="Lipzen A."/>
            <person name="Chen C."/>
            <person name="Yanf M."/>
            <person name="Daum C."/>
            <person name="Ng V."/>
            <person name="Clum A."/>
            <person name="Ohm R."/>
            <person name="Martin F."/>
            <person name="Silar P."/>
            <person name="Natvig D."/>
            <person name="Lalanne C."/>
            <person name="Gautier V."/>
            <person name="Ament-Velasquez S.L."/>
            <person name="Kruys A."/>
            <person name="Hutchinson M.I."/>
            <person name="Powell A.J."/>
            <person name="Barry K."/>
            <person name="Miller A.N."/>
            <person name="Grigoriev I.V."/>
            <person name="Debuchy R."/>
            <person name="Gladieux P."/>
            <person name="Thoren M.H."/>
            <person name="Johannesson H."/>
        </authorList>
    </citation>
    <scope>NUCLEOTIDE SEQUENCE</scope>
    <source>
        <strain evidence="3">CBS 508.74</strain>
    </source>
</reference>
<dbReference type="GeneID" id="89942428"/>
<evidence type="ECO:0000256" key="1">
    <source>
        <dbReference type="SAM" id="Coils"/>
    </source>
</evidence>
<feature type="region of interest" description="Disordered" evidence="2">
    <location>
        <begin position="142"/>
        <end position="176"/>
    </location>
</feature>
<comment type="caution">
    <text evidence="3">The sequence shown here is derived from an EMBL/GenBank/DDBJ whole genome shotgun (WGS) entry which is preliminary data.</text>
</comment>
<sequence length="245" mass="27510">MASASRTYEAGNTKPDLVNWDLQKKKLWRGKGHAPTHNEIRAVAEAGVVEGLKTRSPSELISLVAASYRHISLKAARDKRDKALQLKREYFSAVSEILEEALRKQVERANLAQEEEEDLDAEINTVTRGIEKLHLNPEIKELKEARSSDAPKPPRRAQPEKEAKGKPSSLREQNEQIPRDACLYAHLHMRLTQAVQALPDSDDETSLHGPVELDGREINDWVEIEADADLDSGWVNVEVSSGSYY</sequence>
<protein>
    <submittedName>
        <fullName evidence="3">Uncharacterized protein</fullName>
    </submittedName>
</protein>
<keyword evidence="4" id="KW-1185">Reference proteome</keyword>
<dbReference type="RefSeq" id="XP_064664701.1">
    <property type="nucleotide sequence ID" value="XM_064818303.1"/>
</dbReference>
<accession>A0AAN6QGU1</accession>
<name>A0AAN6QGU1_9PEZI</name>
<gene>
    <name evidence="3" type="ORF">N656DRAFT_802948</name>
</gene>
<evidence type="ECO:0000256" key="2">
    <source>
        <dbReference type="SAM" id="MobiDB-lite"/>
    </source>
</evidence>
<keyword evidence="1" id="KW-0175">Coiled coil</keyword>
<reference evidence="3" key="1">
    <citation type="journal article" date="2023" name="Mol. Phylogenet. Evol.">
        <title>Genome-scale phylogeny and comparative genomics of the fungal order Sordariales.</title>
        <authorList>
            <person name="Hensen N."/>
            <person name="Bonometti L."/>
            <person name="Westerberg I."/>
            <person name="Brannstrom I.O."/>
            <person name="Guillou S."/>
            <person name="Cros-Aarteil S."/>
            <person name="Calhoun S."/>
            <person name="Haridas S."/>
            <person name="Kuo A."/>
            <person name="Mondo S."/>
            <person name="Pangilinan J."/>
            <person name="Riley R."/>
            <person name="LaButti K."/>
            <person name="Andreopoulos B."/>
            <person name="Lipzen A."/>
            <person name="Chen C."/>
            <person name="Yan M."/>
            <person name="Daum C."/>
            <person name="Ng V."/>
            <person name="Clum A."/>
            <person name="Steindorff A."/>
            <person name="Ohm R.A."/>
            <person name="Martin F."/>
            <person name="Silar P."/>
            <person name="Natvig D.O."/>
            <person name="Lalanne C."/>
            <person name="Gautier V."/>
            <person name="Ament-Velasquez S.L."/>
            <person name="Kruys A."/>
            <person name="Hutchinson M.I."/>
            <person name="Powell A.J."/>
            <person name="Barry K."/>
            <person name="Miller A.N."/>
            <person name="Grigoriev I.V."/>
            <person name="Debuchy R."/>
            <person name="Gladieux P."/>
            <person name="Hiltunen Thoren M."/>
            <person name="Johannesson H."/>
        </authorList>
    </citation>
    <scope>NUCLEOTIDE SEQUENCE</scope>
    <source>
        <strain evidence="3">CBS 508.74</strain>
    </source>
</reference>